<protein>
    <submittedName>
        <fullName evidence="2">Beta-ketoacyl synthase chain length factor</fullName>
    </submittedName>
</protein>
<dbReference type="Pfam" id="PF13723">
    <property type="entry name" value="Ketoacyl-synt_2"/>
    <property type="match status" value="1"/>
</dbReference>
<reference evidence="3" key="1">
    <citation type="journal article" date="2021" name="Syst. Appl. Microbiol.">
        <title>Roseomonas hellenica sp. nov., isolated from roots of wild-growing Alkanna tinctoria.</title>
        <authorList>
            <person name="Rat A."/>
            <person name="Naranjo H.D."/>
            <person name="Lebbe L."/>
            <person name="Cnockaert M."/>
            <person name="Krigas N."/>
            <person name="Grigoriadou K."/>
            <person name="Maloupa E."/>
            <person name="Willems A."/>
        </authorList>
    </citation>
    <scope>NUCLEOTIDE SEQUENCE [LARGE SCALE GENOMIC DNA]</scope>
    <source>
        <strain evidence="3">LMG 31159</strain>
    </source>
</reference>
<dbReference type="InterPro" id="IPR016039">
    <property type="entry name" value="Thiolase-like"/>
</dbReference>
<sequence length="272" mass="26925">MRARDRANPVTPAVGIAGIGLLGPGLAGWAAARPVLAGHTSFAPAPVTPPVPAMLPATERRRTGPSVRLALAVAAEAVQASGLPPEELDSVFASANGEGQVIVSILEALHEPDGAISPTQFHNSVHNAAAGYWGIAAGSARPSVSLGGHDFVFATGLMTAVAQVTAQKAPVLLVVHDVPLPPPLAALNPGEGSFAAALLLVPEGAALGSLRVGYRAGGPLTEPALPAGLDAVRAGNPAARALPLLVALAAGQPATLSFALPEAAALDVAVAP</sequence>
<dbReference type="Proteomes" id="UP000698752">
    <property type="component" value="Unassembled WGS sequence"/>
</dbReference>
<comment type="caution">
    <text evidence="2">The sequence shown here is derived from an EMBL/GenBank/DDBJ whole genome shotgun (WGS) entry which is preliminary data.</text>
</comment>
<proteinExistence type="predicted"/>
<name>A0ABS5EPD3_9PROT</name>
<dbReference type="SUPFAM" id="SSF53901">
    <property type="entry name" value="Thiolase-like"/>
    <property type="match status" value="1"/>
</dbReference>
<evidence type="ECO:0000313" key="3">
    <source>
        <dbReference type="Proteomes" id="UP000698752"/>
    </source>
</evidence>
<evidence type="ECO:0000259" key="1">
    <source>
        <dbReference type="Pfam" id="PF13723"/>
    </source>
</evidence>
<feature type="domain" description="Beta-ketoacyl synthase-like N-terminal" evidence="1">
    <location>
        <begin position="45"/>
        <end position="202"/>
    </location>
</feature>
<dbReference type="Gene3D" id="3.40.47.10">
    <property type="match status" value="1"/>
</dbReference>
<dbReference type="InterPro" id="IPR014030">
    <property type="entry name" value="Ketoacyl_synth_N"/>
</dbReference>
<dbReference type="EMBL" id="JAAEDI010000036">
    <property type="protein sequence ID" value="MBR0652881.1"/>
    <property type="molecule type" value="Genomic_DNA"/>
</dbReference>
<keyword evidence="3" id="KW-1185">Reference proteome</keyword>
<organism evidence="2 3">
    <name type="scientific">Neoroseomonas terrae</name>
    <dbReference type="NCBI Taxonomy" id="424799"/>
    <lineage>
        <taxon>Bacteria</taxon>
        <taxon>Pseudomonadati</taxon>
        <taxon>Pseudomonadota</taxon>
        <taxon>Alphaproteobacteria</taxon>
        <taxon>Acetobacterales</taxon>
        <taxon>Acetobacteraceae</taxon>
        <taxon>Neoroseomonas</taxon>
    </lineage>
</organism>
<accession>A0ABS5EPD3</accession>
<evidence type="ECO:0000313" key="2">
    <source>
        <dbReference type="EMBL" id="MBR0652881.1"/>
    </source>
</evidence>
<gene>
    <name evidence="2" type="ORF">GXW78_24720</name>
</gene>